<keyword evidence="3 10" id="KW-0436">Ligase</keyword>
<keyword evidence="11" id="KW-1185">Reference proteome</keyword>
<name>A0A8J4Y3E7_CHIOP</name>
<dbReference type="EMBL" id="JACEEZ010012268">
    <property type="protein sequence ID" value="KAG0720788.1"/>
    <property type="molecule type" value="Genomic_DNA"/>
</dbReference>
<keyword evidence="6" id="KW-0648">Protein biosynthesis</keyword>
<dbReference type="InterPro" id="IPR002300">
    <property type="entry name" value="aa-tRNA-synth_Ia"/>
</dbReference>
<keyword evidence="5" id="KW-0067">ATP-binding</keyword>
<dbReference type="EC" id="6.1.1.4" evidence="2"/>
<proteinExistence type="inferred from homology"/>
<dbReference type="OrthoDB" id="15954at2759"/>
<evidence type="ECO:0000256" key="5">
    <source>
        <dbReference type="ARBA" id="ARBA00022840"/>
    </source>
</evidence>
<evidence type="ECO:0000256" key="7">
    <source>
        <dbReference type="ARBA" id="ARBA00023146"/>
    </source>
</evidence>
<dbReference type="SUPFAM" id="SSF52374">
    <property type="entry name" value="Nucleotidylyl transferase"/>
    <property type="match status" value="1"/>
</dbReference>
<feature type="domain" description="Aminoacyl-tRNA synthetase class Ia" evidence="9">
    <location>
        <begin position="115"/>
        <end position="233"/>
    </location>
</feature>
<accession>A0A8J4Y3E7</accession>
<protein>
    <recommendedName>
        <fullName evidence="2">leucine--tRNA ligase</fullName>
        <ecNumber evidence="2">6.1.1.4</ecNumber>
    </recommendedName>
</protein>
<dbReference type="InterPro" id="IPR002302">
    <property type="entry name" value="Leu-tRNA-ligase"/>
</dbReference>
<dbReference type="Gene3D" id="3.40.50.620">
    <property type="entry name" value="HUPs"/>
    <property type="match status" value="1"/>
</dbReference>
<dbReference type="GO" id="GO:0004823">
    <property type="term" value="F:leucine-tRNA ligase activity"/>
    <property type="evidence" value="ECO:0007669"/>
    <property type="project" value="UniProtKB-EC"/>
</dbReference>
<organism evidence="10 11">
    <name type="scientific">Chionoecetes opilio</name>
    <name type="common">Atlantic snow crab</name>
    <name type="synonym">Cancer opilio</name>
    <dbReference type="NCBI Taxonomy" id="41210"/>
    <lineage>
        <taxon>Eukaryota</taxon>
        <taxon>Metazoa</taxon>
        <taxon>Ecdysozoa</taxon>
        <taxon>Arthropoda</taxon>
        <taxon>Crustacea</taxon>
        <taxon>Multicrustacea</taxon>
        <taxon>Malacostraca</taxon>
        <taxon>Eumalacostraca</taxon>
        <taxon>Eucarida</taxon>
        <taxon>Decapoda</taxon>
        <taxon>Pleocyemata</taxon>
        <taxon>Brachyura</taxon>
        <taxon>Eubrachyura</taxon>
        <taxon>Majoidea</taxon>
        <taxon>Majidae</taxon>
        <taxon>Chionoecetes</taxon>
    </lineage>
</organism>
<sequence length="246" mass="26777">MPRPELLYGISFIGLRSGHALDTEAHRGSCVSAASQLLKVHAVCPLSRRKIPLLLSDSLPYVEDTDVYVGVPCVSPLDADIAEKSNRPVPGGGTGAGHSELAEAGAGGFPTSAKLRDWLISRQRYWGTPIPIIHCPSCGPVPVPEDQLPVQLPDLSHFPKRGISPLEEAHEWVKCSCPRCGVAGRRETDTMDTFVDSSWYFLRFLDARSTQHAVNPRLQDALMPVDLYVGGKEHGGWQGWCSSLTL</sequence>
<evidence type="ECO:0000256" key="3">
    <source>
        <dbReference type="ARBA" id="ARBA00022598"/>
    </source>
</evidence>
<dbReference type="GO" id="GO:0006429">
    <property type="term" value="P:leucyl-tRNA aminoacylation"/>
    <property type="evidence" value="ECO:0007669"/>
    <property type="project" value="InterPro"/>
</dbReference>
<reference evidence="10" key="1">
    <citation type="submission" date="2020-07" db="EMBL/GenBank/DDBJ databases">
        <title>The High-quality genome of the commercially important snow crab, Chionoecetes opilio.</title>
        <authorList>
            <person name="Jeong J.-H."/>
            <person name="Ryu S."/>
        </authorList>
    </citation>
    <scope>NUCLEOTIDE SEQUENCE</scope>
    <source>
        <strain evidence="10">MADBK_172401_WGS</strain>
        <tissue evidence="10">Digestive gland</tissue>
    </source>
</reference>
<evidence type="ECO:0000256" key="1">
    <source>
        <dbReference type="ARBA" id="ARBA00005594"/>
    </source>
</evidence>
<evidence type="ECO:0000256" key="4">
    <source>
        <dbReference type="ARBA" id="ARBA00022741"/>
    </source>
</evidence>
<evidence type="ECO:0000256" key="2">
    <source>
        <dbReference type="ARBA" id="ARBA00013164"/>
    </source>
</evidence>
<evidence type="ECO:0000256" key="6">
    <source>
        <dbReference type="ARBA" id="ARBA00022917"/>
    </source>
</evidence>
<dbReference type="PANTHER" id="PTHR43740">
    <property type="entry name" value="LEUCYL-TRNA SYNTHETASE"/>
    <property type="match status" value="1"/>
</dbReference>
<evidence type="ECO:0000313" key="10">
    <source>
        <dbReference type="EMBL" id="KAG0720788.1"/>
    </source>
</evidence>
<keyword evidence="7" id="KW-0030">Aminoacyl-tRNA synthetase</keyword>
<evidence type="ECO:0000259" key="9">
    <source>
        <dbReference type="Pfam" id="PF00133"/>
    </source>
</evidence>
<evidence type="ECO:0000313" key="11">
    <source>
        <dbReference type="Proteomes" id="UP000770661"/>
    </source>
</evidence>
<dbReference type="GO" id="GO:0032543">
    <property type="term" value="P:mitochondrial translation"/>
    <property type="evidence" value="ECO:0007669"/>
    <property type="project" value="TreeGrafter"/>
</dbReference>
<gene>
    <name evidence="10" type="primary">Lars2</name>
    <name evidence="10" type="ORF">GWK47_047740</name>
</gene>
<evidence type="ECO:0000256" key="8">
    <source>
        <dbReference type="SAM" id="MobiDB-lite"/>
    </source>
</evidence>
<comment type="caution">
    <text evidence="10">The sequence shown here is derived from an EMBL/GenBank/DDBJ whole genome shotgun (WGS) entry which is preliminary data.</text>
</comment>
<feature type="region of interest" description="Disordered" evidence="8">
    <location>
        <begin position="84"/>
        <end position="103"/>
    </location>
</feature>
<dbReference type="GO" id="GO:0005524">
    <property type="term" value="F:ATP binding"/>
    <property type="evidence" value="ECO:0007669"/>
    <property type="project" value="UniProtKB-KW"/>
</dbReference>
<dbReference type="InterPro" id="IPR014729">
    <property type="entry name" value="Rossmann-like_a/b/a_fold"/>
</dbReference>
<dbReference type="Pfam" id="PF00133">
    <property type="entry name" value="tRNA-synt_1"/>
    <property type="match status" value="1"/>
</dbReference>
<keyword evidence="4" id="KW-0547">Nucleotide-binding</keyword>
<dbReference type="PANTHER" id="PTHR43740:SF2">
    <property type="entry name" value="LEUCINE--TRNA LIGASE, MITOCHONDRIAL"/>
    <property type="match status" value="1"/>
</dbReference>
<dbReference type="GO" id="GO:0005739">
    <property type="term" value="C:mitochondrion"/>
    <property type="evidence" value="ECO:0007669"/>
    <property type="project" value="TreeGrafter"/>
</dbReference>
<comment type="similarity">
    <text evidence="1">Belongs to the class-I aminoacyl-tRNA synthetase family.</text>
</comment>
<dbReference type="AlphaFoldDB" id="A0A8J4Y3E7"/>
<dbReference type="Proteomes" id="UP000770661">
    <property type="component" value="Unassembled WGS sequence"/>
</dbReference>